<feature type="compositionally biased region" description="Acidic residues" evidence="1">
    <location>
        <begin position="264"/>
        <end position="273"/>
    </location>
</feature>
<evidence type="ECO:0000256" key="1">
    <source>
        <dbReference type="SAM" id="MobiDB-lite"/>
    </source>
</evidence>
<dbReference type="AlphaFoldDB" id="A0A3M7A1M6"/>
<dbReference type="OrthoDB" id="3930311at2759"/>
<accession>A0A3M7A1M6</accession>
<feature type="region of interest" description="Disordered" evidence="1">
    <location>
        <begin position="368"/>
        <end position="395"/>
    </location>
</feature>
<protein>
    <submittedName>
        <fullName evidence="2">Uncharacterized protein</fullName>
    </submittedName>
</protein>
<feature type="compositionally biased region" description="Gly residues" evidence="1">
    <location>
        <begin position="250"/>
        <end position="259"/>
    </location>
</feature>
<feature type="compositionally biased region" description="Polar residues" evidence="1">
    <location>
        <begin position="370"/>
        <end position="381"/>
    </location>
</feature>
<feature type="compositionally biased region" description="Low complexity" evidence="1">
    <location>
        <begin position="42"/>
        <end position="58"/>
    </location>
</feature>
<reference evidence="2 3" key="1">
    <citation type="journal article" date="2018" name="BMC Genomics">
        <title>Genomic evidence for intraspecific hybridization in a clonal and extremely halotolerant yeast.</title>
        <authorList>
            <person name="Gostincar C."/>
            <person name="Stajich J.E."/>
            <person name="Zupancic J."/>
            <person name="Zalar P."/>
            <person name="Gunde-Cimerman N."/>
        </authorList>
    </citation>
    <scope>NUCLEOTIDE SEQUENCE [LARGE SCALE GENOMIC DNA]</scope>
    <source>
        <strain evidence="2 3">EXF-6669</strain>
    </source>
</reference>
<dbReference type="VEuPathDB" id="FungiDB:BTJ68_04435"/>
<comment type="caution">
    <text evidence="2">The sequence shown here is derived from an EMBL/GenBank/DDBJ whole genome shotgun (WGS) entry which is preliminary data.</text>
</comment>
<evidence type="ECO:0000313" key="2">
    <source>
        <dbReference type="EMBL" id="RMY21220.1"/>
    </source>
</evidence>
<evidence type="ECO:0000313" key="3">
    <source>
        <dbReference type="Proteomes" id="UP000271337"/>
    </source>
</evidence>
<gene>
    <name evidence="2" type="ORF">D0867_03461</name>
</gene>
<feature type="region of interest" description="Disordered" evidence="1">
    <location>
        <begin position="1"/>
        <end position="62"/>
    </location>
</feature>
<organism evidence="2 3">
    <name type="scientific">Hortaea werneckii</name>
    <name type="common">Black yeast</name>
    <name type="synonym">Cladosporium werneckii</name>
    <dbReference type="NCBI Taxonomy" id="91943"/>
    <lineage>
        <taxon>Eukaryota</taxon>
        <taxon>Fungi</taxon>
        <taxon>Dikarya</taxon>
        <taxon>Ascomycota</taxon>
        <taxon>Pezizomycotina</taxon>
        <taxon>Dothideomycetes</taxon>
        <taxon>Dothideomycetidae</taxon>
        <taxon>Mycosphaerellales</taxon>
        <taxon>Teratosphaeriaceae</taxon>
        <taxon>Hortaea</taxon>
    </lineage>
</organism>
<feature type="compositionally biased region" description="Polar residues" evidence="1">
    <location>
        <begin position="1"/>
        <end position="13"/>
    </location>
</feature>
<feature type="compositionally biased region" description="Basic and acidic residues" evidence="1">
    <location>
        <begin position="143"/>
        <end position="161"/>
    </location>
</feature>
<feature type="region of interest" description="Disordered" evidence="1">
    <location>
        <begin position="143"/>
        <end position="164"/>
    </location>
</feature>
<name>A0A3M7A1M6_HORWE</name>
<dbReference type="VEuPathDB" id="FungiDB:BTJ68_15529"/>
<proteinExistence type="predicted"/>
<feature type="region of interest" description="Disordered" evidence="1">
    <location>
        <begin position="249"/>
        <end position="291"/>
    </location>
</feature>
<dbReference type="EMBL" id="QWIL01000261">
    <property type="protein sequence ID" value="RMY21220.1"/>
    <property type="molecule type" value="Genomic_DNA"/>
</dbReference>
<dbReference type="Proteomes" id="UP000271337">
    <property type="component" value="Unassembled WGS sequence"/>
</dbReference>
<sequence length="525" mass="58057">MLTQTLPTLGTSYPTEPPSSPLHHHSTTHDECLPGTTTTLHSSPNPSSPFSTSSTSPTGDVKIPHLPPELWLQIFPSVLFPSSYSSSTTPNPFPQALTNLHLVCRGFHSLLRQHEASLVRELMRTQSVRFPFLSGALEVRKADEEGKGVGEEGKEGEEQAMRGRRSLSLEEASSVVFPSSPLISSISSFRELWMLYRRLEAFSECEEVWRTCTSWGPEFAWGRERWERVHFLGLAGLVRAGDLGACSWIEGGGETGGESGTPDDGMDDDDDGDDKGISSQRPPPAFPLSSSGRTFGSASFSLTAGGGSNNRFLLASSSSSSFTSALEHHTNRLTHLLSLPPHSLALLLFKLHTALRILRVLGPSPLKTLPGSSQQPQTWDSTPPFPPHPHEEEDVWRDERGTGLRRCEVEVAVEECVLQYGPEVLVGLVEGGDRDGKGESGYQELRRRRVRRGRWARRYVFFFSIFLFETELRTLNTRQRPFPDGSPKPPTLIACLRRTFAEKTQVAFGEVEGKMWEVLCSDDGV</sequence>